<reference evidence="2 3" key="1">
    <citation type="submission" date="2018-09" db="EMBL/GenBank/DDBJ databases">
        <title>Genomic investigation of the strawberry pathogen Phytophthora fragariae indicates pathogenicity is determined by transcriptional variation in three key races.</title>
        <authorList>
            <person name="Adams T.M."/>
            <person name="Armitage A.D."/>
            <person name="Sobczyk M.K."/>
            <person name="Bates H.J."/>
            <person name="Dunwell J.M."/>
            <person name="Nellist C.F."/>
            <person name="Harrison R.J."/>
        </authorList>
    </citation>
    <scope>NUCLEOTIDE SEQUENCE [LARGE SCALE GENOMIC DNA]</scope>
    <source>
        <strain evidence="2 3">SCRP324</strain>
    </source>
</reference>
<organism evidence="2 3">
    <name type="scientific">Phytophthora rubi</name>
    <dbReference type="NCBI Taxonomy" id="129364"/>
    <lineage>
        <taxon>Eukaryota</taxon>
        <taxon>Sar</taxon>
        <taxon>Stramenopiles</taxon>
        <taxon>Oomycota</taxon>
        <taxon>Peronosporomycetes</taxon>
        <taxon>Peronosporales</taxon>
        <taxon>Peronosporaceae</taxon>
        <taxon>Phytophthora</taxon>
    </lineage>
</organism>
<protein>
    <submittedName>
        <fullName evidence="2">Uncharacterized protein</fullName>
    </submittedName>
</protein>
<name>A0A6A3L5D8_9STRA</name>
<proteinExistence type="predicted"/>
<comment type="caution">
    <text evidence="2">The sequence shown here is derived from an EMBL/GenBank/DDBJ whole genome shotgun (WGS) entry which is preliminary data.</text>
</comment>
<accession>A0A6A3L5D8</accession>
<feature type="region of interest" description="Disordered" evidence="1">
    <location>
        <begin position="1"/>
        <end position="23"/>
    </location>
</feature>
<dbReference type="AlphaFoldDB" id="A0A6A3L5D8"/>
<sequence>MLTTARSRSSRNDRKSTPRVKHGLLGAKLHVTSRKPQQSKKWVQTTVVGYTAVGMPKHLEVRGTTEPKQDMAPADNNRRGMNRLQQCDVADYQLTALRQDVTMRVQAQQERSNCSKREVDKGSQPHCWSCCRSPRRATLWNVPGDAFAIAPAATYWNIQLTTAHDAEGRWVNAGSAHSSSKAARRWQDRGRSRSRGWRVEVRNFSWSSTVAKTSWTMDA</sequence>
<dbReference type="OrthoDB" id="145500at2759"/>
<dbReference type="Proteomes" id="UP000435112">
    <property type="component" value="Unassembled WGS sequence"/>
</dbReference>
<dbReference type="EMBL" id="QXFU01000963">
    <property type="protein sequence ID" value="KAE9014856.1"/>
    <property type="molecule type" value="Genomic_DNA"/>
</dbReference>
<gene>
    <name evidence="2" type="ORF">PR002_g14103</name>
</gene>
<evidence type="ECO:0000313" key="3">
    <source>
        <dbReference type="Proteomes" id="UP000435112"/>
    </source>
</evidence>
<evidence type="ECO:0000256" key="1">
    <source>
        <dbReference type="SAM" id="MobiDB-lite"/>
    </source>
</evidence>
<evidence type="ECO:0000313" key="2">
    <source>
        <dbReference type="EMBL" id="KAE9014856.1"/>
    </source>
</evidence>